<comment type="caution">
    <text evidence="2">The sequence shown here is derived from an EMBL/GenBank/DDBJ whole genome shotgun (WGS) entry which is preliminary data.</text>
</comment>
<reference evidence="2 3" key="1">
    <citation type="submission" date="2020-08" db="EMBL/GenBank/DDBJ databases">
        <title>Genomic Encyclopedia of Type Strains, Phase III (KMG-III): the genomes of soil and plant-associated and newly described type strains.</title>
        <authorList>
            <person name="Whitman W."/>
        </authorList>
    </citation>
    <scope>NUCLEOTIDE SEQUENCE [LARGE SCALE GENOMIC DNA]</scope>
    <source>
        <strain evidence="2 3">CECT 8571</strain>
    </source>
</reference>
<dbReference type="SUPFAM" id="SSF50630">
    <property type="entry name" value="Acid proteases"/>
    <property type="match status" value="1"/>
</dbReference>
<dbReference type="RefSeq" id="WP_183910778.1">
    <property type="nucleotide sequence ID" value="NZ_JACHXZ010000003.1"/>
</dbReference>
<proteinExistence type="predicted"/>
<dbReference type="Gene3D" id="2.40.70.10">
    <property type="entry name" value="Acid Proteases"/>
    <property type="match status" value="1"/>
</dbReference>
<sequence length="221" mass="24221">MSRRQLVVLLPLILGGCQLFQTPEPVQPEVAAEFVCPAPPEPQACPEPTVIEVEKECPVPLAAEPVATTVPAVQETPPANLSRAGAKQLLIIGSAEWITIAPPNVRLRARINTGVEVSSLAATDIIPFEREGKRWVRFSLSPSERAEPIVLERPVRTRTKAKQNGNDQGLVVTMLLQLADIEEEIDVLLHNQESEFPLLVGRNFLTDNAVVDVSKTFTIRD</sequence>
<dbReference type="AlphaFoldDB" id="A0A839UVA6"/>
<dbReference type="InterPro" id="IPR021109">
    <property type="entry name" value="Peptidase_aspartic_dom_sf"/>
</dbReference>
<evidence type="ECO:0000259" key="1">
    <source>
        <dbReference type="Pfam" id="PF05618"/>
    </source>
</evidence>
<dbReference type="PROSITE" id="PS51257">
    <property type="entry name" value="PROKAR_LIPOPROTEIN"/>
    <property type="match status" value="1"/>
</dbReference>
<dbReference type="PANTHER" id="PTHR38037">
    <property type="entry name" value="ZN_PROTEASE DOMAIN-CONTAINING PROTEIN"/>
    <property type="match status" value="1"/>
</dbReference>
<keyword evidence="3" id="KW-1185">Reference proteome</keyword>
<organism evidence="2 3">
    <name type="scientific">Simiduia aestuariiviva</name>
    <dbReference type="NCBI Taxonomy" id="1510459"/>
    <lineage>
        <taxon>Bacteria</taxon>
        <taxon>Pseudomonadati</taxon>
        <taxon>Pseudomonadota</taxon>
        <taxon>Gammaproteobacteria</taxon>
        <taxon>Cellvibrionales</taxon>
        <taxon>Cellvibrionaceae</taxon>
        <taxon>Simiduia</taxon>
    </lineage>
</organism>
<dbReference type="InterPro" id="IPR008503">
    <property type="entry name" value="Asp_endopeptidase"/>
</dbReference>
<protein>
    <recommendedName>
        <fullName evidence="1">Retropepsin-like aspartic endopeptidase domain-containing protein</fullName>
    </recommendedName>
</protein>
<dbReference type="Pfam" id="PF05618">
    <property type="entry name" value="Zn_protease"/>
    <property type="match status" value="1"/>
</dbReference>
<feature type="domain" description="Retropepsin-like aspartic endopeptidase" evidence="1">
    <location>
        <begin position="91"/>
        <end position="219"/>
    </location>
</feature>
<gene>
    <name evidence="2" type="ORF">FHS30_002505</name>
</gene>
<dbReference type="EMBL" id="JACHXZ010000003">
    <property type="protein sequence ID" value="MBB3169297.1"/>
    <property type="molecule type" value="Genomic_DNA"/>
</dbReference>
<dbReference type="PANTHER" id="PTHR38037:SF2">
    <property type="entry name" value="ATP-DEPENDENT ZINC PROTEASE DOMAIN-CONTAINING PROTEIN-RELATED"/>
    <property type="match status" value="1"/>
</dbReference>
<evidence type="ECO:0000313" key="2">
    <source>
        <dbReference type="EMBL" id="MBB3169297.1"/>
    </source>
</evidence>
<accession>A0A839UVA6</accession>
<dbReference type="Proteomes" id="UP000559987">
    <property type="component" value="Unassembled WGS sequence"/>
</dbReference>
<name>A0A839UVA6_9GAMM</name>
<evidence type="ECO:0000313" key="3">
    <source>
        <dbReference type="Proteomes" id="UP000559987"/>
    </source>
</evidence>